<name>A0A7Y3W5Z1_9PROT</name>
<dbReference type="RefSeq" id="WP_173199556.1">
    <property type="nucleotide sequence ID" value="NZ_JABFCX010000003.1"/>
</dbReference>
<dbReference type="InterPro" id="IPR007484">
    <property type="entry name" value="Peptidase_M28"/>
</dbReference>
<dbReference type="GO" id="GO:0006508">
    <property type="term" value="P:proteolysis"/>
    <property type="evidence" value="ECO:0007669"/>
    <property type="project" value="InterPro"/>
</dbReference>
<accession>A0A7Y3W5Z1</accession>
<feature type="domain" description="Peptidase M28" evidence="2">
    <location>
        <begin position="290"/>
        <end position="507"/>
    </location>
</feature>
<feature type="signal peptide" evidence="1">
    <location>
        <begin position="1"/>
        <end position="23"/>
    </location>
</feature>
<reference evidence="3 4" key="1">
    <citation type="submission" date="2020-05" db="EMBL/GenBank/DDBJ databases">
        <title>Parvularcula mediterraneae sp. nov., isolated from polypropylene straw from shallow seawater of the seashore of Laganas in Zakynthos island, Greece.</title>
        <authorList>
            <person name="Szabo I."/>
            <person name="Al-Omari J."/>
            <person name="Rado J."/>
            <person name="Szerdahelyi G.S."/>
        </authorList>
    </citation>
    <scope>NUCLEOTIDE SEQUENCE [LARGE SCALE GENOMIC DNA]</scope>
    <source>
        <strain evidence="3 4">ZS-1/3</strain>
    </source>
</reference>
<keyword evidence="3" id="KW-0378">Hydrolase</keyword>
<dbReference type="Pfam" id="PF04389">
    <property type="entry name" value="Peptidase_M28"/>
    <property type="match status" value="1"/>
</dbReference>
<dbReference type="Proteomes" id="UP000536835">
    <property type="component" value="Unassembled WGS sequence"/>
</dbReference>
<proteinExistence type="predicted"/>
<dbReference type="Gene3D" id="3.40.630.10">
    <property type="entry name" value="Zn peptidases"/>
    <property type="match status" value="1"/>
</dbReference>
<evidence type="ECO:0000256" key="1">
    <source>
        <dbReference type="SAM" id="SignalP"/>
    </source>
</evidence>
<organism evidence="3 4">
    <name type="scientific">Parvularcula mediterranea</name>
    <dbReference type="NCBI Taxonomy" id="2732508"/>
    <lineage>
        <taxon>Bacteria</taxon>
        <taxon>Pseudomonadati</taxon>
        <taxon>Pseudomonadota</taxon>
        <taxon>Alphaproteobacteria</taxon>
        <taxon>Parvularculales</taxon>
        <taxon>Parvularculaceae</taxon>
        <taxon>Parvularcula</taxon>
    </lineage>
</organism>
<dbReference type="EMBL" id="JABFCX010000003">
    <property type="protein sequence ID" value="NNU16776.1"/>
    <property type="molecule type" value="Genomic_DNA"/>
</dbReference>
<evidence type="ECO:0000259" key="2">
    <source>
        <dbReference type="Pfam" id="PF04389"/>
    </source>
</evidence>
<keyword evidence="1" id="KW-0732">Signal</keyword>
<gene>
    <name evidence="3" type="ORF">HK107_10635</name>
</gene>
<dbReference type="PANTHER" id="PTHR12147:SF26">
    <property type="entry name" value="PEPTIDASE M28 DOMAIN-CONTAINING PROTEIN"/>
    <property type="match status" value="1"/>
</dbReference>
<sequence length="533" mass="56693">MINRTILRSAAVLAMAAGLSACASFSPFSASLDKRVKSHVAYLADDALGGRDTGAQGYELASDYVAGFYARSGIAPAAPEYRHNVPLYNVDLGATDGSLTISSKGNSIETTAGENVVFLPAVGDMGVEEARAAGQVVFVGDGIVAPELGLDAYRGIDVSGKIVMMINGAPEIEDNPASVHLRRNDTKRNFAAERGAIGILRVDPNGRAIQQFTNFARPGRTQVSLGQGYAKPLATALLGKDAAVSMFEDAGQDFDAVVEKVRAGENINFSFPASAVLETGGKAEPIDAWNVVGVIPGTDPALKGEAIVLTAHLDHVGTRDDGNPETDDIYNGALDNATGTAIIMEAARKIAEAGENRRTVIVAALTAEEKGLLGAAHLARNIGSLGYEAVANVNIDMPVLVYPLNSIIAFGMEYSSLEAPFKAAAAEVDLYASPDPVPQMSLFVRSDHYRFVQEGIPSLFLFSGMEGENLQNFQTFMQTHYHKPSDDMDLPINWKDAAKFTTLTADLVTRIANDPERPTWNEGVVFAKRKPKG</sequence>
<dbReference type="SUPFAM" id="SSF53187">
    <property type="entry name" value="Zn-dependent exopeptidases"/>
    <property type="match status" value="1"/>
</dbReference>
<dbReference type="PROSITE" id="PS51257">
    <property type="entry name" value="PROKAR_LIPOPROTEIN"/>
    <property type="match status" value="1"/>
</dbReference>
<evidence type="ECO:0000313" key="4">
    <source>
        <dbReference type="Proteomes" id="UP000536835"/>
    </source>
</evidence>
<dbReference type="Gene3D" id="3.50.30.30">
    <property type="match status" value="1"/>
</dbReference>
<dbReference type="InterPro" id="IPR045175">
    <property type="entry name" value="M28_fam"/>
</dbReference>
<keyword evidence="4" id="KW-1185">Reference proteome</keyword>
<protein>
    <submittedName>
        <fullName evidence="3">M20/M25/M40 family metallo-hydrolase</fullName>
    </submittedName>
</protein>
<feature type="chain" id="PRO_5031097154" evidence="1">
    <location>
        <begin position="24"/>
        <end position="533"/>
    </location>
</feature>
<dbReference type="AlphaFoldDB" id="A0A7Y3W5Z1"/>
<dbReference type="SUPFAM" id="SSF52025">
    <property type="entry name" value="PA domain"/>
    <property type="match status" value="1"/>
</dbReference>
<evidence type="ECO:0000313" key="3">
    <source>
        <dbReference type="EMBL" id="NNU16776.1"/>
    </source>
</evidence>
<dbReference type="InterPro" id="IPR046450">
    <property type="entry name" value="PA_dom_sf"/>
</dbReference>
<comment type="caution">
    <text evidence="3">The sequence shown here is derived from an EMBL/GenBank/DDBJ whole genome shotgun (WGS) entry which is preliminary data.</text>
</comment>
<dbReference type="PANTHER" id="PTHR12147">
    <property type="entry name" value="METALLOPEPTIDASE M28 FAMILY MEMBER"/>
    <property type="match status" value="1"/>
</dbReference>
<dbReference type="GO" id="GO:0008235">
    <property type="term" value="F:metalloexopeptidase activity"/>
    <property type="evidence" value="ECO:0007669"/>
    <property type="project" value="InterPro"/>
</dbReference>